<protein>
    <submittedName>
        <fullName evidence="2">Uncharacterized protein</fullName>
    </submittedName>
</protein>
<dbReference type="EMBL" id="BMQG01000008">
    <property type="protein sequence ID" value="GGM48740.1"/>
    <property type="molecule type" value="Genomic_DNA"/>
</dbReference>
<dbReference type="Proteomes" id="UP000600547">
    <property type="component" value="Unassembled WGS sequence"/>
</dbReference>
<organism evidence="2 3">
    <name type="scientific">Deinococcus arenae</name>
    <dbReference type="NCBI Taxonomy" id="1452751"/>
    <lineage>
        <taxon>Bacteria</taxon>
        <taxon>Thermotogati</taxon>
        <taxon>Deinococcota</taxon>
        <taxon>Deinococci</taxon>
        <taxon>Deinococcales</taxon>
        <taxon>Deinococcaceae</taxon>
        <taxon>Deinococcus</taxon>
    </lineage>
</organism>
<sequence>MRVRRVPDRFTAVGGLTDHAHSLGLQQAAQSLTEQRVIIHEQDANHGTSLGQPLQAHREESPQSVAARHARPQSFVRPPPVDCGP</sequence>
<reference evidence="3" key="1">
    <citation type="journal article" date="2019" name="Int. J. Syst. Evol. Microbiol.">
        <title>The Global Catalogue of Microorganisms (GCM) 10K type strain sequencing project: providing services to taxonomists for standard genome sequencing and annotation.</title>
        <authorList>
            <consortium name="The Broad Institute Genomics Platform"/>
            <consortium name="The Broad Institute Genome Sequencing Center for Infectious Disease"/>
            <person name="Wu L."/>
            <person name="Ma J."/>
        </authorList>
    </citation>
    <scope>NUCLEOTIDE SEQUENCE [LARGE SCALE GENOMIC DNA]</scope>
    <source>
        <strain evidence="3">JCM 31047</strain>
    </source>
</reference>
<evidence type="ECO:0000256" key="1">
    <source>
        <dbReference type="SAM" id="MobiDB-lite"/>
    </source>
</evidence>
<comment type="caution">
    <text evidence="2">The sequence shown here is derived from an EMBL/GenBank/DDBJ whole genome shotgun (WGS) entry which is preliminary data.</text>
</comment>
<evidence type="ECO:0000313" key="2">
    <source>
        <dbReference type="EMBL" id="GGM48740.1"/>
    </source>
</evidence>
<proteinExistence type="predicted"/>
<gene>
    <name evidence="2" type="ORF">GCM10008956_26160</name>
</gene>
<name>A0A8H9L9C0_9DEIO</name>
<accession>A0A8H9L9C0</accession>
<keyword evidence="3" id="KW-1185">Reference proteome</keyword>
<evidence type="ECO:0000313" key="3">
    <source>
        <dbReference type="Proteomes" id="UP000600547"/>
    </source>
</evidence>
<dbReference type="AlphaFoldDB" id="A0A8H9L9C0"/>
<feature type="region of interest" description="Disordered" evidence="1">
    <location>
        <begin position="41"/>
        <end position="85"/>
    </location>
</feature>